<comment type="caution">
    <text evidence="3">The sequence shown here is derived from an EMBL/GenBank/DDBJ whole genome shotgun (WGS) entry which is preliminary data.</text>
</comment>
<keyword evidence="2" id="KW-1133">Transmembrane helix</keyword>
<name>A0ABY1VLP8_9ACTO</name>
<dbReference type="EMBL" id="UAPQ01000001">
    <property type="protein sequence ID" value="SPT52940.1"/>
    <property type="molecule type" value="Genomic_DNA"/>
</dbReference>
<evidence type="ECO:0000256" key="1">
    <source>
        <dbReference type="SAM" id="MobiDB-lite"/>
    </source>
</evidence>
<keyword evidence="2" id="KW-0812">Transmembrane</keyword>
<feature type="transmembrane region" description="Helical" evidence="2">
    <location>
        <begin position="568"/>
        <end position="593"/>
    </location>
</feature>
<dbReference type="RefSeq" id="WP_111835874.1">
    <property type="nucleotide sequence ID" value="NZ_UAPQ01000001.1"/>
</dbReference>
<feature type="transmembrane region" description="Helical" evidence="2">
    <location>
        <begin position="544"/>
        <end position="562"/>
    </location>
</feature>
<evidence type="ECO:0000256" key="2">
    <source>
        <dbReference type="SAM" id="Phobius"/>
    </source>
</evidence>
<proteinExistence type="predicted"/>
<keyword evidence="4" id="KW-1185">Reference proteome</keyword>
<sequence length="904" mass="97488">MHQNQPSQNTEVRDTAVVFIAPPSQRPLLAALTDLSASGVLAPFHWIESVPEPRDNRSFHDPSTVAVVQGRSTVTSFAPVANRYGLTRVRLLVVVPVGHPSQDALSANAELHFQGLGIAGGAVRECVRVLVPWSDQPLPAELGHQGWNNVMLSPESTADPAYSANGWWQHPELVAGAAAVGLAAQAGICGAVERAPQENSPASGSTYVEVARSFVRVTDAHAVEDLLRGQVTKVGATYPQPIRGETQQWINAFPDPAGRVMAAAQTWHQRHTATLRRPMAELPASGAERSVGAWKAITLFFSFLAKAIMGAPSDWLRSRVRAMKTTVARSVAQTVFGEGSQVRVVVGGVDDTGQPVGWRELATAAANASATMPADFPSSGQHGARDFGALWKDLLDGSISLLSGSNCESLGIAAYEGYVPQRGLVAPSAAENSYVLQQNLGALPAGTAIAPWDALEVEHIDRALRRAAAGSDAQAQSAREQLGRLEQWRRTCEASFIPLLGRSLATTFEATRADIAFLSAQLQELVSQDLGPETERKQRRLAKILRLMLLALLVVVGVPLVLTLLGSIGWMLMAIISVVAIIVWLVASVITFVKRQREVFQLLFRAEDQEQRVPLLTANLRLAVEDLAAQGAAYSQFEQWATITTTFISDPLGERATQRTDREHETVLPAALQRVKVEAEPGHVADVAAELRGRVFRVGWLNDAWEAMYRTVKEDLTPEQRTRFNNRQLDLLTEQGTPGSAISNWAQALALKGVRSSAGAEHWTRCLEVLASRSGIELELEAVLPGQGRRRLPDYRRDLESAQPRSVVPDVLGAGARSGGRALTTSAGHWFAESNEGLSQTLVLVASTQPVPAADFFYPEPAGNMPSFRLEEPEYSGYGSAQPPSSAPDAESSAPSSPFGNLEY</sequence>
<evidence type="ECO:0000313" key="3">
    <source>
        <dbReference type="EMBL" id="SPT52940.1"/>
    </source>
</evidence>
<feature type="region of interest" description="Disordered" evidence="1">
    <location>
        <begin position="862"/>
        <end position="904"/>
    </location>
</feature>
<reference evidence="3 4" key="1">
    <citation type="submission" date="2018-06" db="EMBL/GenBank/DDBJ databases">
        <authorList>
            <consortium name="Pathogen Informatics"/>
            <person name="Doyle S."/>
        </authorList>
    </citation>
    <scope>NUCLEOTIDE SEQUENCE [LARGE SCALE GENOMIC DNA]</scope>
    <source>
        <strain evidence="3 4">NCTC11535</strain>
    </source>
</reference>
<gene>
    <name evidence="3" type="ORF">NCTC11535_00594</name>
</gene>
<keyword evidence="2" id="KW-0472">Membrane</keyword>
<dbReference type="Proteomes" id="UP000250006">
    <property type="component" value="Unassembled WGS sequence"/>
</dbReference>
<protein>
    <submittedName>
        <fullName evidence="3">Uncharacterized protein</fullName>
    </submittedName>
</protein>
<evidence type="ECO:0000313" key="4">
    <source>
        <dbReference type="Proteomes" id="UP000250006"/>
    </source>
</evidence>
<feature type="compositionally biased region" description="Low complexity" evidence="1">
    <location>
        <begin position="880"/>
        <end position="898"/>
    </location>
</feature>
<organism evidence="3 4">
    <name type="scientific">Actinomyces bovis</name>
    <dbReference type="NCBI Taxonomy" id="1658"/>
    <lineage>
        <taxon>Bacteria</taxon>
        <taxon>Bacillati</taxon>
        <taxon>Actinomycetota</taxon>
        <taxon>Actinomycetes</taxon>
        <taxon>Actinomycetales</taxon>
        <taxon>Actinomycetaceae</taxon>
        <taxon>Actinomyces</taxon>
    </lineage>
</organism>
<accession>A0ABY1VLP8</accession>